<feature type="domain" description="Trichome birefringence-like N-terminal" evidence="10">
    <location>
        <begin position="100"/>
        <end position="154"/>
    </location>
</feature>
<dbReference type="Proteomes" id="UP001159364">
    <property type="component" value="Linkage Group LG03"/>
</dbReference>
<keyword evidence="12" id="KW-1185">Reference proteome</keyword>
<keyword evidence="3 8" id="KW-0812">Transmembrane</keyword>
<evidence type="ECO:0000256" key="7">
    <source>
        <dbReference type="SAM" id="MobiDB-lite"/>
    </source>
</evidence>
<feature type="transmembrane region" description="Helical" evidence="8">
    <location>
        <begin position="27"/>
        <end position="45"/>
    </location>
</feature>
<proteinExistence type="inferred from homology"/>
<dbReference type="GO" id="GO:0016413">
    <property type="term" value="F:O-acetyltransferase activity"/>
    <property type="evidence" value="ECO:0007669"/>
    <property type="project" value="InterPro"/>
</dbReference>
<feature type="compositionally biased region" description="Polar residues" evidence="7">
    <location>
        <begin position="61"/>
        <end position="75"/>
    </location>
</feature>
<feature type="region of interest" description="Disordered" evidence="7">
    <location>
        <begin position="61"/>
        <end position="81"/>
    </location>
</feature>
<evidence type="ECO:0000256" key="5">
    <source>
        <dbReference type="ARBA" id="ARBA00022989"/>
    </source>
</evidence>
<comment type="caution">
    <text evidence="11">The sequence shown here is derived from an EMBL/GenBank/DDBJ whole genome shotgun (WGS) entry which is preliminary data.</text>
</comment>
<evidence type="ECO:0000256" key="4">
    <source>
        <dbReference type="ARBA" id="ARBA00022968"/>
    </source>
</evidence>
<comment type="subcellular location">
    <subcellularLocation>
        <location evidence="1">Membrane</location>
        <topology evidence="1">Single-pass membrane protein</topology>
    </subcellularLocation>
</comment>
<reference evidence="11 12" key="1">
    <citation type="submission" date="2021-09" db="EMBL/GenBank/DDBJ databases">
        <title>Genomic insights and catalytic innovation underlie evolution of tropane alkaloids biosynthesis.</title>
        <authorList>
            <person name="Wang Y.-J."/>
            <person name="Tian T."/>
            <person name="Huang J.-P."/>
            <person name="Huang S.-X."/>
        </authorList>
    </citation>
    <scope>NUCLEOTIDE SEQUENCE [LARGE SCALE GENOMIC DNA]</scope>
    <source>
        <strain evidence="11">KIB-2018</strain>
        <tissue evidence="11">Leaf</tissue>
    </source>
</reference>
<keyword evidence="5 8" id="KW-1133">Transmembrane helix</keyword>
<accession>A0AAV8TT98</accession>
<dbReference type="GO" id="GO:0016020">
    <property type="term" value="C:membrane"/>
    <property type="evidence" value="ECO:0007669"/>
    <property type="project" value="UniProtKB-SubCell"/>
</dbReference>
<evidence type="ECO:0000256" key="1">
    <source>
        <dbReference type="ARBA" id="ARBA00004167"/>
    </source>
</evidence>
<name>A0AAV8TT98_9ROSI</name>
<evidence type="ECO:0000256" key="8">
    <source>
        <dbReference type="SAM" id="Phobius"/>
    </source>
</evidence>
<protein>
    <recommendedName>
        <fullName evidence="13">Trichome birefringence-like N-terminal domain-containing protein</fullName>
    </recommendedName>
</protein>
<dbReference type="InterPro" id="IPR025846">
    <property type="entry name" value="TBL_N"/>
</dbReference>
<dbReference type="EMBL" id="JAIWQS010000003">
    <property type="protein sequence ID" value="KAJ8769460.1"/>
    <property type="molecule type" value="Genomic_DNA"/>
</dbReference>
<evidence type="ECO:0000259" key="10">
    <source>
        <dbReference type="Pfam" id="PF14416"/>
    </source>
</evidence>
<evidence type="ECO:0000256" key="6">
    <source>
        <dbReference type="ARBA" id="ARBA00023136"/>
    </source>
</evidence>
<sequence>MTVSSNFNQYFLHTQMKTQGCHFYRPSGLQIVVLLAIFLLVCSLFDNRMSFKSIPFSRRQNVSHQPSNYSSQSPKENSKAFGVDLDSKENEQEHVGLPPENCDIFTGDWVFDRFTRPLYIEEDCEFLQESMTCIRNGRKDTVYQNWRWQPRGCSLPKFKAKLLMEKLQGKRLMFVGDSLNHQQWLSLICLIQYAIPPSKKSLTTYSSSLTVFKAEEYNATIEFYWAPFLVQSNSDSLDGRSGQGDRIIAAESISKHGENWKNVEYLIFDTYIWWMKSIYTKVYRSEGKLEYDEIELPVAYERALRTWAKWVEANVDPKKTHVFFNSMSPTHVRSLDWGNPDGIKCSTETTPIPSNSKPVYVGTNRQLFNIAVNVTGSMKVPVNFLNITTLSEYRKDAHVSLYKDVDSKLLSPDQKFTRAKNADCLHWCLPGLPDTWNELLYTQIVPWWF</sequence>
<dbReference type="InterPro" id="IPR029962">
    <property type="entry name" value="TBL"/>
</dbReference>
<keyword evidence="6 8" id="KW-0472">Membrane</keyword>
<comment type="similarity">
    <text evidence="2">Belongs to the PC-esterase family. TBL subfamily.</text>
</comment>
<dbReference type="InterPro" id="IPR026057">
    <property type="entry name" value="TBL_C"/>
</dbReference>
<keyword evidence="4" id="KW-0735">Signal-anchor</keyword>
<evidence type="ECO:0000313" key="12">
    <source>
        <dbReference type="Proteomes" id="UP001159364"/>
    </source>
</evidence>
<feature type="domain" description="Trichome birefringence-like C-terminal" evidence="9">
    <location>
        <begin position="155"/>
        <end position="442"/>
    </location>
</feature>
<organism evidence="11 12">
    <name type="scientific">Erythroxylum novogranatense</name>
    <dbReference type="NCBI Taxonomy" id="1862640"/>
    <lineage>
        <taxon>Eukaryota</taxon>
        <taxon>Viridiplantae</taxon>
        <taxon>Streptophyta</taxon>
        <taxon>Embryophyta</taxon>
        <taxon>Tracheophyta</taxon>
        <taxon>Spermatophyta</taxon>
        <taxon>Magnoliopsida</taxon>
        <taxon>eudicotyledons</taxon>
        <taxon>Gunneridae</taxon>
        <taxon>Pentapetalae</taxon>
        <taxon>rosids</taxon>
        <taxon>fabids</taxon>
        <taxon>Malpighiales</taxon>
        <taxon>Erythroxylaceae</taxon>
        <taxon>Erythroxylum</taxon>
    </lineage>
</organism>
<dbReference type="PANTHER" id="PTHR32285:SF198">
    <property type="entry name" value="TRICHOME BIREFRINGENCE-LIKE N-TERMINAL DOMAIN-CONTAINING PROTEIN"/>
    <property type="match status" value="1"/>
</dbReference>
<dbReference type="Pfam" id="PF14416">
    <property type="entry name" value="PMR5N"/>
    <property type="match status" value="1"/>
</dbReference>
<evidence type="ECO:0008006" key="13">
    <source>
        <dbReference type="Google" id="ProtNLM"/>
    </source>
</evidence>
<evidence type="ECO:0000256" key="2">
    <source>
        <dbReference type="ARBA" id="ARBA00007727"/>
    </source>
</evidence>
<gene>
    <name evidence="11" type="ORF">K2173_002950</name>
</gene>
<evidence type="ECO:0000313" key="11">
    <source>
        <dbReference type="EMBL" id="KAJ8769460.1"/>
    </source>
</evidence>
<dbReference type="GO" id="GO:0005794">
    <property type="term" value="C:Golgi apparatus"/>
    <property type="evidence" value="ECO:0007669"/>
    <property type="project" value="TreeGrafter"/>
</dbReference>
<evidence type="ECO:0000259" key="9">
    <source>
        <dbReference type="Pfam" id="PF13839"/>
    </source>
</evidence>
<dbReference type="AlphaFoldDB" id="A0AAV8TT98"/>
<dbReference type="Pfam" id="PF13839">
    <property type="entry name" value="PC-Esterase"/>
    <property type="match status" value="1"/>
</dbReference>
<evidence type="ECO:0000256" key="3">
    <source>
        <dbReference type="ARBA" id="ARBA00022692"/>
    </source>
</evidence>
<dbReference type="PANTHER" id="PTHR32285">
    <property type="entry name" value="PROTEIN TRICHOME BIREFRINGENCE-LIKE 9-RELATED"/>
    <property type="match status" value="1"/>
</dbReference>